<dbReference type="PROSITE" id="PS00028">
    <property type="entry name" value="ZINC_FINGER_C2H2_1"/>
    <property type="match status" value="7"/>
</dbReference>
<dbReference type="PROSITE" id="PS50157">
    <property type="entry name" value="ZINC_FINGER_C2H2_2"/>
    <property type="match status" value="8"/>
</dbReference>
<dbReference type="InterPro" id="IPR036236">
    <property type="entry name" value="Znf_C2H2_sf"/>
</dbReference>
<dbReference type="Gene3D" id="3.30.160.60">
    <property type="entry name" value="Classic Zinc Finger"/>
    <property type="match status" value="7"/>
</dbReference>
<dbReference type="FunFam" id="3.30.160.60:FF:000875">
    <property type="entry name" value="zinc finger protein 236 isoform X7"/>
    <property type="match status" value="1"/>
</dbReference>
<dbReference type="Pfam" id="PF00096">
    <property type="entry name" value="zf-C2H2"/>
    <property type="match status" value="2"/>
</dbReference>
<keyword evidence="12" id="KW-1185">Reference proteome</keyword>
<dbReference type="GO" id="GO:0000977">
    <property type="term" value="F:RNA polymerase II transcription regulatory region sequence-specific DNA binding"/>
    <property type="evidence" value="ECO:0007669"/>
    <property type="project" value="TreeGrafter"/>
</dbReference>
<evidence type="ECO:0000256" key="5">
    <source>
        <dbReference type="ARBA" id="ARBA00022833"/>
    </source>
</evidence>
<evidence type="ECO:0000256" key="3">
    <source>
        <dbReference type="ARBA" id="ARBA00022737"/>
    </source>
</evidence>
<evidence type="ECO:0000256" key="2">
    <source>
        <dbReference type="ARBA" id="ARBA00022723"/>
    </source>
</evidence>
<protein>
    <submittedName>
        <fullName evidence="11">Zinc finger protein 79</fullName>
    </submittedName>
</protein>
<feature type="compositionally biased region" description="Basic and acidic residues" evidence="9">
    <location>
        <begin position="1"/>
        <end position="19"/>
    </location>
</feature>
<keyword evidence="6" id="KW-0238">DNA-binding</keyword>
<evidence type="ECO:0000256" key="4">
    <source>
        <dbReference type="ARBA" id="ARBA00022771"/>
    </source>
</evidence>
<evidence type="ECO:0000259" key="10">
    <source>
        <dbReference type="PROSITE" id="PS50157"/>
    </source>
</evidence>
<evidence type="ECO:0000256" key="6">
    <source>
        <dbReference type="ARBA" id="ARBA00023125"/>
    </source>
</evidence>
<feature type="compositionally biased region" description="Basic residues" evidence="9">
    <location>
        <begin position="226"/>
        <end position="237"/>
    </location>
</feature>
<feature type="domain" description="C2H2-type" evidence="10">
    <location>
        <begin position="411"/>
        <end position="435"/>
    </location>
</feature>
<dbReference type="SMART" id="SM00355">
    <property type="entry name" value="ZnF_C2H2"/>
    <property type="match status" value="8"/>
</dbReference>
<feature type="compositionally biased region" description="Acidic residues" evidence="9">
    <location>
        <begin position="197"/>
        <end position="209"/>
    </location>
</feature>
<feature type="domain" description="C2H2-type" evidence="10">
    <location>
        <begin position="327"/>
        <end position="354"/>
    </location>
</feature>
<evidence type="ECO:0000256" key="8">
    <source>
        <dbReference type="PROSITE-ProRule" id="PRU00042"/>
    </source>
</evidence>
<comment type="caution">
    <text evidence="11">The sequence shown here is derived from an EMBL/GenBank/DDBJ whole genome shotgun (WGS) entry which is preliminary data.</text>
</comment>
<reference evidence="11" key="1">
    <citation type="submission" date="2021-10" db="EMBL/GenBank/DDBJ databases">
        <title>Tropical sea cucumber genome reveals ecological adaptation and Cuvierian tubules defense mechanism.</title>
        <authorList>
            <person name="Chen T."/>
        </authorList>
    </citation>
    <scope>NUCLEOTIDE SEQUENCE</scope>
    <source>
        <strain evidence="11">Nanhai2018</strain>
        <tissue evidence="11">Muscle</tissue>
    </source>
</reference>
<accession>A0A9Q1BRJ7</accession>
<dbReference type="Proteomes" id="UP001152320">
    <property type="component" value="Chromosome 12"/>
</dbReference>
<evidence type="ECO:0000313" key="11">
    <source>
        <dbReference type="EMBL" id="KAJ8031496.1"/>
    </source>
</evidence>
<dbReference type="GO" id="GO:0005634">
    <property type="term" value="C:nucleus"/>
    <property type="evidence" value="ECO:0007669"/>
    <property type="project" value="UniProtKB-SubCell"/>
</dbReference>
<dbReference type="AlphaFoldDB" id="A0A9Q1BRJ7"/>
<dbReference type="GO" id="GO:0000981">
    <property type="term" value="F:DNA-binding transcription factor activity, RNA polymerase II-specific"/>
    <property type="evidence" value="ECO:0007669"/>
    <property type="project" value="TreeGrafter"/>
</dbReference>
<feature type="domain" description="C2H2-type" evidence="10">
    <location>
        <begin position="496"/>
        <end position="524"/>
    </location>
</feature>
<feature type="compositionally biased region" description="Basic and acidic residues" evidence="9">
    <location>
        <begin position="31"/>
        <end position="42"/>
    </location>
</feature>
<keyword evidence="7" id="KW-0539">Nucleus</keyword>
<dbReference type="FunFam" id="3.30.160.60:FF:000110">
    <property type="entry name" value="Zinc finger protein-like"/>
    <property type="match status" value="2"/>
</dbReference>
<dbReference type="EMBL" id="JAIZAY010000012">
    <property type="protein sequence ID" value="KAJ8031496.1"/>
    <property type="molecule type" value="Genomic_DNA"/>
</dbReference>
<dbReference type="InterPro" id="IPR050717">
    <property type="entry name" value="C2H2-ZF_Transcription_Reg"/>
</dbReference>
<gene>
    <name evidence="11" type="ORF">HOLleu_24703</name>
</gene>
<feature type="region of interest" description="Disordered" evidence="9">
    <location>
        <begin position="181"/>
        <end position="292"/>
    </location>
</feature>
<evidence type="ECO:0000256" key="1">
    <source>
        <dbReference type="ARBA" id="ARBA00004123"/>
    </source>
</evidence>
<dbReference type="GO" id="GO:0008270">
    <property type="term" value="F:zinc ion binding"/>
    <property type="evidence" value="ECO:0007669"/>
    <property type="project" value="UniProtKB-KW"/>
</dbReference>
<proteinExistence type="predicted"/>
<feature type="compositionally biased region" description="Polar residues" evidence="9">
    <location>
        <begin position="52"/>
        <end position="67"/>
    </location>
</feature>
<comment type="subcellular location">
    <subcellularLocation>
        <location evidence="1">Nucleus</location>
    </subcellularLocation>
</comment>
<organism evidence="11 12">
    <name type="scientific">Holothuria leucospilota</name>
    <name type="common">Black long sea cucumber</name>
    <name type="synonym">Mertensiothuria leucospilota</name>
    <dbReference type="NCBI Taxonomy" id="206669"/>
    <lineage>
        <taxon>Eukaryota</taxon>
        <taxon>Metazoa</taxon>
        <taxon>Echinodermata</taxon>
        <taxon>Eleutherozoa</taxon>
        <taxon>Echinozoa</taxon>
        <taxon>Holothuroidea</taxon>
        <taxon>Aspidochirotacea</taxon>
        <taxon>Aspidochirotida</taxon>
        <taxon>Holothuriidae</taxon>
        <taxon>Holothuria</taxon>
    </lineage>
</organism>
<dbReference type="InterPro" id="IPR013087">
    <property type="entry name" value="Znf_C2H2_type"/>
</dbReference>
<feature type="region of interest" description="Disordered" evidence="9">
    <location>
        <begin position="128"/>
        <end position="149"/>
    </location>
</feature>
<feature type="compositionally biased region" description="Basic and acidic residues" evidence="9">
    <location>
        <begin position="250"/>
        <end position="286"/>
    </location>
</feature>
<keyword evidence="5" id="KW-0862">Zinc</keyword>
<dbReference type="SUPFAM" id="SSF57667">
    <property type="entry name" value="beta-beta-alpha zinc fingers"/>
    <property type="match status" value="5"/>
</dbReference>
<feature type="region of interest" description="Disordered" evidence="9">
    <location>
        <begin position="1"/>
        <end position="112"/>
    </location>
</feature>
<evidence type="ECO:0000256" key="9">
    <source>
        <dbReference type="SAM" id="MobiDB-lite"/>
    </source>
</evidence>
<feature type="compositionally biased region" description="Basic and acidic residues" evidence="9">
    <location>
        <begin position="68"/>
        <end position="89"/>
    </location>
</feature>
<keyword evidence="2" id="KW-0479">Metal-binding</keyword>
<dbReference type="PANTHER" id="PTHR14196:SF12">
    <property type="entry name" value="ZINC FINGER PROTEIN 208-LIKE"/>
    <property type="match status" value="1"/>
</dbReference>
<feature type="domain" description="C2H2-type" evidence="10">
    <location>
        <begin position="300"/>
        <end position="326"/>
    </location>
</feature>
<keyword evidence="4 8" id="KW-0863">Zinc-finger</keyword>
<keyword evidence="3" id="KW-0677">Repeat</keyword>
<feature type="domain" description="C2H2-type" evidence="10">
    <location>
        <begin position="468"/>
        <end position="495"/>
    </location>
</feature>
<evidence type="ECO:0000313" key="12">
    <source>
        <dbReference type="Proteomes" id="UP001152320"/>
    </source>
</evidence>
<feature type="domain" description="C2H2-type" evidence="10">
    <location>
        <begin position="440"/>
        <end position="467"/>
    </location>
</feature>
<sequence length="874" mass="99414">MENIDEKEQNESMEGRDETSMTPVTPLVQDPGKEMTDEEKMSEGISGKDQNEQSVSGPKQPTYQHTKVYQDSEGRFIIEERLTQEIHEEEKEDTCEEKSSVPGEGQATKKKEQALRYLEAFASSVAEEMKKQAAQQDEEENSEDYRGNVTTVVFNNNERTVERKGVASTLVQNMAQIAMNADEDGQDDVVTVVIADDVQEEREGEETSTAEEANRQNLAKSLSSLRRSKRKRRSKKRHYDDDDEGDEEDADRKEDKGGDETGENTKDAGKIQKLNDYEISEKEKPSKVLKPKNKRLNQVFDCACGKVFPTNSQLRQHLRTHTTLKPHKCVFCGKCFRQKCQKDKHERIHTGSKPYKCRHCDRAFSESGSRNRHERIHTGYKPYQCQHCEKTFIQKGNKDAHEKIHTTFKPFKCDNENCTETFETEEEVRRHKEGHPQRPYKCHFCCKSFPFNAERKRHERCHTGVKPYKCGYCERSFTQKGNKDNHERTHTGKKPHLCQYCPRAFIRRQYLEKHQKKKHGKDNITVTSEANRVYELVEMDPKLLKDGKIAAESLLTAAQIVANHQAAIQNGMQKGEGDAAGNLQAQEIGQVMAEVNQQLSSVEHHMAIVEHDGMQHQVQVVQHHQIGGELPSDGHITVVDGQIVEEHEVIGIQNQVVVTQQEVLDSVGADGHVIIQHHIPSEDVHMTIVEHQIPISEENIIVSEPQEVAGDDHCDEEGQEFRIGDTQQVVQEELTDEKHILVTSSQGNEEEDQQKLAEEDFIEGHRVLITPQHKVVVRDTQQGIDHEQHNLVPSSEPQLVDADHQIEEQLLLGEQQGEGESQNMMACQSETAEEGQELVAEVQVDGQGQDLVREGHQQGDQIEGIIEGQDVKMT</sequence>
<evidence type="ECO:0000256" key="7">
    <source>
        <dbReference type="ARBA" id="ARBA00023242"/>
    </source>
</evidence>
<feature type="domain" description="C2H2-type" evidence="10">
    <location>
        <begin position="383"/>
        <end position="410"/>
    </location>
</feature>
<name>A0A9Q1BRJ7_HOLLE</name>
<feature type="domain" description="C2H2-type" evidence="10">
    <location>
        <begin position="355"/>
        <end position="382"/>
    </location>
</feature>
<dbReference type="PANTHER" id="PTHR14196">
    <property type="entry name" value="ODD-SKIPPED - RELATED"/>
    <property type="match status" value="1"/>
</dbReference>
<dbReference type="OrthoDB" id="40579at2759"/>